<dbReference type="NCBIfam" id="TIGR01224">
    <property type="entry name" value="hutI"/>
    <property type="match status" value="1"/>
</dbReference>
<accession>A0A844CGS2</accession>
<feature type="binding site" evidence="8">
    <location>
        <position position="239"/>
    </location>
    <ligand>
        <name>Zn(2+)</name>
        <dbReference type="ChEBI" id="CHEBI:29105"/>
    </ligand>
</feature>
<feature type="binding site" evidence="8">
    <location>
        <position position="314"/>
    </location>
    <ligand>
        <name>Fe(3+)</name>
        <dbReference type="ChEBI" id="CHEBI:29034"/>
    </ligand>
</feature>
<keyword evidence="4 8" id="KW-0378">Hydrolase</keyword>
<comment type="catalytic activity">
    <reaction evidence="8">
        <text>4-imidazolone-5-propanoate + H2O = N-formimidoyl-L-glutamate</text>
        <dbReference type="Rhea" id="RHEA:23660"/>
        <dbReference type="ChEBI" id="CHEBI:15377"/>
        <dbReference type="ChEBI" id="CHEBI:58928"/>
        <dbReference type="ChEBI" id="CHEBI:77893"/>
        <dbReference type="EC" id="3.5.2.7"/>
    </reaction>
</comment>
<evidence type="ECO:0000259" key="9">
    <source>
        <dbReference type="Pfam" id="PF01979"/>
    </source>
</evidence>
<dbReference type="Gene3D" id="2.30.40.10">
    <property type="entry name" value="Urease, subunit C, domain 1"/>
    <property type="match status" value="1"/>
</dbReference>
<dbReference type="UniPathway" id="UPA00379">
    <property type="reaction ID" value="UER00551"/>
</dbReference>
<dbReference type="EMBL" id="SZWE01000001">
    <property type="protein sequence ID" value="MRU14491.1"/>
    <property type="molecule type" value="Genomic_DNA"/>
</dbReference>
<feature type="binding site" evidence="8">
    <location>
        <position position="176"/>
    </location>
    <ligand>
        <name>4-imidazolone-5-propanoate</name>
        <dbReference type="ChEBI" id="CHEBI:77893"/>
    </ligand>
</feature>
<feature type="binding site" evidence="8">
    <location>
        <position position="80"/>
    </location>
    <ligand>
        <name>4-imidazolone-5-propanoate</name>
        <dbReference type="ChEBI" id="CHEBI:77893"/>
    </ligand>
</feature>
<feature type="binding site" evidence="8">
    <location>
        <position position="143"/>
    </location>
    <ligand>
        <name>4-imidazolone-5-propanoate</name>
        <dbReference type="ChEBI" id="CHEBI:77893"/>
    </ligand>
</feature>
<feature type="binding site" evidence="8">
    <location>
        <position position="242"/>
    </location>
    <ligand>
        <name>4-imidazolone-5-propanoate</name>
        <dbReference type="ChEBI" id="CHEBI:77893"/>
    </ligand>
</feature>
<keyword evidence="2 8" id="KW-0963">Cytoplasm</keyword>
<dbReference type="PANTHER" id="PTHR42752:SF1">
    <property type="entry name" value="IMIDAZOLONEPROPIONASE-RELATED"/>
    <property type="match status" value="1"/>
</dbReference>
<feature type="binding site" evidence="8">
    <location>
        <position position="71"/>
    </location>
    <ligand>
        <name>Fe(3+)</name>
        <dbReference type="ChEBI" id="CHEBI:29034"/>
    </ligand>
</feature>
<feature type="binding site" evidence="8">
    <location>
        <position position="71"/>
    </location>
    <ligand>
        <name>Zn(2+)</name>
        <dbReference type="ChEBI" id="CHEBI:29105"/>
    </ligand>
</feature>
<dbReference type="InterPro" id="IPR032466">
    <property type="entry name" value="Metal_Hydrolase"/>
</dbReference>
<evidence type="ECO:0000256" key="3">
    <source>
        <dbReference type="ARBA" id="ARBA00022723"/>
    </source>
</evidence>
<protein>
    <recommendedName>
        <fullName evidence="1 8">Imidazolonepropionase</fullName>
        <ecNumber evidence="1 8">3.5.2.7</ecNumber>
    </recommendedName>
    <alternativeName>
        <fullName evidence="8">Imidazolone-5-propionate hydrolase</fullName>
    </alternativeName>
</protein>
<dbReference type="PANTHER" id="PTHR42752">
    <property type="entry name" value="IMIDAZOLONEPROPIONASE"/>
    <property type="match status" value="1"/>
</dbReference>
<dbReference type="InterPro" id="IPR011059">
    <property type="entry name" value="Metal-dep_hydrolase_composite"/>
</dbReference>
<comment type="function">
    <text evidence="8">Catalyzes the hydrolytic cleavage of the carbon-nitrogen bond in imidazolone-5-propanoate to yield N-formimidoyl-L-glutamate. It is the third step in the universal histidine degradation pathway.</text>
</comment>
<organism evidence="10 11">
    <name type="scientific">Roseovarius bejariae</name>
    <dbReference type="NCBI Taxonomy" id="2576383"/>
    <lineage>
        <taxon>Bacteria</taxon>
        <taxon>Pseudomonadati</taxon>
        <taxon>Pseudomonadota</taxon>
        <taxon>Alphaproteobacteria</taxon>
        <taxon>Rhodobacterales</taxon>
        <taxon>Roseobacteraceae</taxon>
        <taxon>Roseovarius</taxon>
    </lineage>
</organism>
<comment type="caution">
    <text evidence="10">The sequence shown here is derived from an EMBL/GenBank/DDBJ whole genome shotgun (WGS) entry which is preliminary data.</text>
</comment>
<feature type="binding site" evidence="8">
    <location>
        <position position="314"/>
    </location>
    <ligand>
        <name>Zn(2+)</name>
        <dbReference type="ChEBI" id="CHEBI:29105"/>
    </ligand>
</feature>
<evidence type="ECO:0000256" key="8">
    <source>
        <dbReference type="HAMAP-Rule" id="MF_00372"/>
    </source>
</evidence>
<evidence type="ECO:0000256" key="4">
    <source>
        <dbReference type="ARBA" id="ARBA00022801"/>
    </source>
</evidence>
<evidence type="ECO:0000256" key="2">
    <source>
        <dbReference type="ARBA" id="ARBA00022490"/>
    </source>
</evidence>
<comment type="cofactor">
    <cofactor evidence="8">
        <name>Zn(2+)</name>
        <dbReference type="ChEBI" id="CHEBI:29105"/>
    </cofactor>
    <cofactor evidence="8">
        <name>Fe(3+)</name>
        <dbReference type="ChEBI" id="CHEBI:29034"/>
    </cofactor>
    <text evidence="8">Binds 1 zinc or iron ion per subunit.</text>
</comment>
<dbReference type="GO" id="GO:0005737">
    <property type="term" value="C:cytoplasm"/>
    <property type="evidence" value="ECO:0007669"/>
    <property type="project" value="UniProtKB-SubCell"/>
</dbReference>
<gene>
    <name evidence="8" type="primary">hutI</name>
    <name evidence="10" type="ORF">FDP25_03500</name>
</gene>
<evidence type="ECO:0000256" key="1">
    <source>
        <dbReference type="ARBA" id="ARBA00012864"/>
    </source>
</evidence>
<evidence type="ECO:0000313" key="10">
    <source>
        <dbReference type="EMBL" id="MRU14491.1"/>
    </source>
</evidence>
<dbReference type="Pfam" id="PF01979">
    <property type="entry name" value="Amidohydro_1"/>
    <property type="match status" value="1"/>
</dbReference>
<comment type="similarity">
    <text evidence="8">Belongs to the metallo-dependent hydrolases superfamily. HutI family.</text>
</comment>
<feature type="domain" description="Amidohydrolase-related" evidence="9">
    <location>
        <begin position="63"/>
        <end position="379"/>
    </location>
</feature>
<sequence>MTHRLLIKNVSVAQMADEGAGYDLLSDAALLVEGDRIAWVGPMAEVDPAPTDAEDIDGEGGLLTPALIDCHTHIVHGGNRAREFEMRLQGASYEEVARAGGGIVSTVTATRDTPEAELLAQALTRADALIAEGVTTVEVKSGYGLDRDTELKMLRVARAIEQARPLRVVTSFLGAHAAPKGMDADAYIDEVCIPALRAAHAEGLVDAVDGFCEGIAFTPAQIARVFDAAQALGLPVKLHSDQLSNLGGTPLAARYGALSVDHVEYSGEADAQAMADAGSVATLLPGAFYTLHETQKPPVDAFRAHGVPMAVATDWNPGSSPMGSVLLAMNMACTLFGLTPAEALAGATRNAARALGLDDCGVIATGKRADLALWDVETPAELSYRIGINSLKLRIFGGQTCH</sequence>
<reference evidence="10 11" key="1">
    <citation type="submission" date="2019-05" db="EMBL/GenBank/DDBJ databases">
        <title>Roseovarius bejariae sp. nov., a moderately halophylic bacterium isolated from a saline soil in Rambla Salada (Murcia).</title>
        <authorList>
            <person name="Castro D.J."/>
            <person name="Gomez-Altuve A."/>
            <person name="Reina J.C."/>
            <person name="Rodriguez M."/>
            <person name="Sampedro I."/>
            <person name="Llamas I."/>
            <person name="Martinez-Checa F."/>
        </authorList>
    </citation>
    <scope>NUCLEOTIDE SEQUENCE [LARGE SCALE GENOMIC DNA]</scope>
    <source>
        <strain evidence="10 11">A21</strain>
    </source>
</reference>
<dbReference type="InterPro" id="IPR005920">
    <property type="entry name" value="HutI"/>
</dbReference>
<feature type="binding site" evidence="8">
    <location>
        <position position="73"/>
    </location>
    <ligand>
        <name>Zn(2+)</name>
        <dbReference type="ChEBI" id="CHEBI:29105"/>
    </ligand>
</feature>
<evidence type="ECO:0000256" key="6">
    <source>
        <dbReference type="ARBA" id="ARBA00022833"/>
    </source>
</evidence>
<keyword evidence="3 8" id="KW-0479">Metal-binding</keyword>
<dbReference type="SUPFAM" id="SSF51338">
    <property type="entry name" value="Composite domain of metallo-dependent hydrolases"/>
    <property type="match status" value="1"/>
</dbReference>
<dbReference type="Gene3D" id="3.20.20.140">
    <property type="entry name" value="Metal-dependent hydrolases"/>
    <property type="match status" value="1"/>
</dbReference>
<dbReference type="EC" id="3.5.2.7" evidence="1 8"/>
<dbReference type="AlphaFoldDB" id="A0A844CGS2"/>
<dbReference type="HAMAP" id="MF_00372">
    <property type="entry name" value="HutI"/>
    <property type="match status" value="1"/>
</dbReference>
<keyword evidence="5 8" id="KW-0369">Histidine metabolism</keyword>
<comment type="subcellular location">
    <subcellularLocation>
        <location evidence="8">Cytoplasm</location>
    </subcellularLocation>
</comment>
<feature type="binding site" evidence="8">
    <location>
        <position position="318"/>
    </location>
    <ligand>
        <name>N-formimidoyl-L-glutamate</name>
        <dbReference type="ChEBI" id="CHEBI:58928"/>
    </ligand>
</feature>
<evidence type="ECO:0000256" key="5">
    <source>
        <dbReference type="ARBA" id="ARBA00022808"/>
    </source>
</evidence>
<proteinExistence type="inferred from homology"/>
<feature type="binding site" evidence="8">
    <location>
        <position position="319"/>
    </location>
    <ligand>
        <name>4-imidazolone-5-propanoate</name>
        <dbReference type="ChEBI" id="CHEBI:77893"/>
    </ligand>
</feature>
<feature type="binding site" evidence="8">
    <location>
        <position position="73"/>
    </location>
    <ligand>
        <name>Fe(3+)</name>
        <dbReference type="ChEBI" id="CHEBI:29034"/>
    </ligand>
</feature>
<keyword evidence="6 8" id="KW-0862">Zinc</keyword>
<feature type="binding site" evidence="8">
    <location>
        <position position="143"/>
    </location>
    <ligand>
        <name>N-formimidoyl-L-glutamate</name>
        <dbReference type="ChEBI" id="CHEBI:58928"/>
    </ligand>
</feature>
<comment type="pathway">
    <text evidence="8">Amino-acid degradation; L-histidine degradation into L-glutamate; N-formimidoyl-L-glutamate from L-histidine: step 3/3.</text>
</comment>
<dbReference type="GO" id="GO:0008270">
    <property type="term" value="F:zinc ion binding"/>
    <property type="evidence" value="ECO:0007669"/>
    <property type="project" value="UniProtKB-UniRule"/>
</dbReference>
<feature type="binding site" evidence="8">
    <location>
        <position position="316"/>
    </location>
    <ligand>
        <name>N-formimidoyl-L-glutamate</name>
        <dbReference type="ChEBI" id="CHEBI:58928"/>
    </ligand>
</feature>
<dbReference type="SUPFAM" id="SSF51556">
    <property type="entry name" value="Metallo-dependent hydrolases"/>
    <property type="match status" value="1"/>
</dbReference>
<dbReference type="FunFam" id="3.20.20.140:FF:000007">
    <property type="entry name" value="Imidazolonepropionase"/>
    <property type="match status" value="1"/>
</dbReference>
<keyword evidence="7 8" id="KW-0408">Iron</keyword>
<dbReference type="InterPro" id="IPR006680">
    <property type="entry name" value="Amidohydro-rel"/>
</dbReference>
<name>A0A844CGS2_9RHOB</name>
<dbReference type="OrthoDB" id="9776455at2"/>
<evidence type="ECO:0000313" key="11">
    <source>
        <dbReference type="Proteomes" id="UP000564704"/>
    </source>
</evidence>
<dbReference type="GO" id="GO:0005506">
    <property type="term" value="F:iron ion binding"/>
    <property type="evidence" value="ECO:0007669"/>
    <property type="project" value="UniProtKB-UniRule"/>
</dbReference>
<dbReference type="GO" id="GO:0019557">
    <property type="term" value="P:L-histidine catabolic process to glutamate and formate"/>
    <property type="evidence" value="ECO:0007669"/>
    <property type="project" value="UniProtKB-UniPathway"/>
</dbReference>
<dbReference type="GO" id="GO:0019556">
    <property type="term" value="P:L-histidine catabolic process to glutamate and formamide"/>
    <property type="evidence" value="ECO:0007669"/>
    <property type="project" value="UniProtKB-UniRule"/>
</dbReference>
<dbReference type="GO" id="GO:0050480">
    <property type="term" value="F:imidazolonepropionase activity"/>
    <property type="evidence" value="ECO:0007669"/>
    <property type="project" value="UniProtKB-UniRule"/>
</dbReference>
<dbReference type="Proteomes" id="UP000564704">
    <property type="component" value="Unassembled WGS sequence"/>
</dbReference>
<evidence type="ECO:0000256" key="7">
    <source>
        <dbReference type="ARBA" id="ARBA00023004"/>
    </source>
</evidence>
<feature type="binding site" evidence="8">
    <location>
        <position position="239"/>
    </location>
    <ligand>
        <name>Fe(3+)</name>
        <dbReference type="ChEBI" id="CHEBI:29034"/>
    </ligand>
</feature>
<dbReference type="CDD" id="cd01296">
    <property type="entry name" value="Imidazolone-5PH"/>
    <property type="match status" value="1"/>
</dbReference>
<keyword evidence="11" id="KW-1185">Reference proteome</keyword>